<dbReference type="EMBL" id="JAJEQN010000024">
    <property type="protein sequence ID" value="MCC2221948.1"/>
    <property type="molecule type" value="Genomic_DNA"/>
</dbReference>
<gene>
    <name evidence="2" type="ORF">LKD48_09925</name>
</gene>
<dbReference type="Pfam" id="PF13749">
    <property type="entry name" value="HATPase_c_4"/>
    <property type="match status" value="1"/>
</dbReference>
<organism evidence="2 3">
    <name type="scientific">Anthropogastromicrobium aceti</name>
    <dbReference type="NCBI Taxonomy" id="2981768"/>
    <lineage>
        <taxon>Bacteria</taxon>
        <taxon>Bacillati</taxon>
        <taxon>Bacillota</taxon>
        <taxon>Clostridia</taxon>
        <taxon>Lachnospirales</taxon>
        <taxon>Lachnospiraceae</taxon>
        <taxon>Anthropogastromicrobium</taxon>
    </lineage>
</organism>
<evidence type="ECO:0000313" key="3">
    <source>
        <dbReference type="Proteomes" id="UP001198200"/>
    </source>
</evidence>
<dbReference type="InterPro" id="IPR038461">
    <property type="entry name" value="Schlafen_AlbA_2_dom_sf"/>
</dbReference>
<dbReference type="Pfam" id="PF04326">
    <property type="entry name" value="SLFN_AlbA_2"/>
    <property type="match status" value="1"/>
</dbReference>
<reference evidence="2 3" key="1">
    <citation type="submission" date="2021-10" db="EMBL/GenBank/DDBJ databases">
        <title>Anaerobic single-cell dispensing facilitates the cultivation of human gut bacteria.</title>
        <authorList>
            <person name="Afrizal A."/>
        </authorList>
    </citation>
    <scope>NUCLEOTIDE SEQUENCE [LARGE SCALE GENOMIC DNA]</scope>
    <source>
        <strain evidence="2 3">CLA-AA-H224</strain>
    </source>
</reference>
<dbReference type="PANTHER" id="PTHR30595:SF6">
    <property type="entry name" value="SCHLAFEN ALBA-2 DOMAIN-CONTAINING PROTEIN"/>
    <property type="match status" value="1"/>
</dbReference>
<evidence type="ECO:0000313" key="2">
    <source>
        <dbReference type="EMBL" id="MCC2221948.1"/>
    </source>
</evidence>
<dbReference type="Gene3D" id="3.30.950.30">
    <property type="entry name" value="Schlafen, AAA domain"/>
    <property type="match status" value="1"/>
</dbReference>
<dbReference type="RefSeq" id="WP_308731919.1">
    <property type="nucleotide sequence ID" value="NZ_JAJEQN010000024.1"/>
</dbReference>
<dbReference type="AlphaFoldDB" id="A0AAE3JCS2"/>
<sequence length="480" mass="55004">MYLEELIGNVQLENDKFECKSRLNREDVVGWLKSIAGFANALGGEFYIGVEDKTNKLIGFSRTEADNERNYFNNQVNEHLSPRPQMKISFLSYEVKGNERFVIRVNIPESVVKPVILKYKNIPSIFMRRDGFTNGATYEEIIEMSVKSKNTQYDVLASDEKYEADKFHILHEFYSEHNNGKEIAEKALRSMGFYDENGFLANGAVLFQDGYDGRKTQVQCSVFSGFTKGSERIVTINRFQGDLISSIKYMTEFVLQRMNHSVIKQKDGRKNIDAYPQRALFEGIINAVAHRDYFLDGTQIQVDLFRDRLEISSPGGFYRGEKLGKTYDLSGIISKRRNELICSVLVSCNVMEAAGTGFDKIVEDYKDADEKHRPFISSASDHFTLVLPDLTYVDGIEESAIPTIEFAPVPEGTDFDEKVLSFCYYRARKVSEIAAYLGVRDSSYLRKKVLENLVQNGYLEKNKVSRAMYYKTKHESVYVR</sequence>
<accession>A0AAE3JCS2</accession>
<keyword evidence="3" id="KW-1185">Reference proteome</keyword>
<evidence type="ECO:0000259" key="1">
    <source>
        <dbReference type="Pfam" id="PF04326"/>
    </source>
</evidence>
<comment type="caution">
    <text evidence="2">The sequence shown here is derived from an EMBL/GenBank/DDBJ whole genome shotgun (WGS) entry which is preliminary data.</text>
</comment>
<dbReference type="InterPro" id="IPR038475">
    <property type="entry name" value="RecG_C_sf"/>
</dbReference>
<feature type="domain" description="Schlafen AlbA-2" evidence="1">
    <location>
        <begin position="13"/>
        <end position="131"/>
    </location>
</feature>
<name>A0AAE3JCS2_9FIRM</name>
<dbReference type="Gene3D" id="3.30.565.60">
    <property type="match status" value="1"/>
</dbReference>
<protein>
    <submittedName>
        <fullName evidence="2">DNA binding domain-containing protein</fullName>
    </submittedName>
</protein>
<dbReference type="InterPro" id="IPR007421">
    <property type="entry name" value="Schlafen_AlbA_2_dom"/>
</dbReference>
<dbReference type="PANTHER" id="PTHR30595">
    <property type="entry name" value="GLPR-RELATED TRANSCRIPTIONAL REPRESSOR"/>
    <property type="match status" value="1"/>
</dbReference>
<dbReference type="Proteomes" id="UP001198200">
    <property type="component" value="Unassembled WGS sequence"/>
</dbReference>
<proteinExistence type="predicted"/>